<name>A0ABN9R7U3_9DINO</name>
<organism evidence="2 3">
    <name type="scientific">Prorocentrum cordatum</name>
    <dbReference type="NCBI Taxonomy" id="2364126"/>
    <lineage>
        <taxon>Eukaryota</taxon>
        <taxon>Sar</taxon>
        <taxon>Alveolata</taxon>
        <taxon>Dinophyceae</taxon>
        <taxon>Prorocentrales</taxon>
        <taxon>Prorocentraceae</taxon>
        <taxon>Prorocentrum</taxon>
    </lineage>
</organism>
<feature type="region of interest" description="Disordered" evidence="1">
    <location>
        <begin position="1"/>
        <end position="95"/>
    </location>
</feature>
<protein>
    <submittedName>
        <fullName evidence="2">Uncharacterized protein</fullName>
    </submittedName>
</protein>
<accession>A0ABN9R7U3</accession>
<proteinExistence type="predicted"/>
<comment type="caution">
    <text evidence="2">The sequence shown here is derived from an EMBL/GenBank/DDBJ whole genome shotgun (WGS) entry which is preliminary data.</text>
</comment>
<gene>
    <name evidence="2" type="ORF">PCOR1329_LOCUS17301</name>
</gene>
<feature type="compositionally biased region" description="Pro residues" evidence="1">
    <location>
        <begin position="19"/>
        <end position="29"/>
    </location>
</feature>
<dbReference type="EMBL" id="CAUYUJ010005348">
    <property type="protein sequence ID" value="CAK0813315.1"/>
    <property type="molecule type" value="Genomic_DNA"/>
</dbReference>
<evidence type="ECO:0000313" key="3">
    <source>
        <dbReference type="Proteomes" id="UP001189429"/>
    </source>
</evidence>
<sequence length="154" mass="16134">WGALGALRWEEEEEHEPRPSPLPLPPCPWPQADAPSGGHGAATTAPQPHGRRPPGLTQVIPRESPPQQPGSPGAAPAASRAPPLVGHLWTAGSEAGSGTADLAVRSKTLNGKTFNPLLQFHQQMQMNRCRSAPTASRGQEAGVRRATSTAAVRS</sequence>
<feature type="non-terminal residue" evidence="2">
    <location>
        <position position="1"/>
    </location>
</feature>
<evidence type="ECO:0000256" key="1">
    <source>
        <dbReference type="SAM" id="MobiDB-lite"/>
    </source>
</evidence>
<keyword evidence="3" id="KW-1185">Reference proteome</keyword>
<feature type="region of interest" description="Disordered" evidence="1">
    <location>
        <begin position="131"/>
        <end position="154"/>
    </location>
</feature>
<reference evidence="2" key="1">
    <citation type="submission" date="2023-10" db="EMBL/GenBank/DDBJ databases">
        <authorList>
            <person name="Chen Y."/>
            <person name="Shah S."/>
            <person name="Dougan E. K."/>
            <person name="Thang M."/>
            <person name="Chan C."/>
        </authorList>
    </citation>
    <scope>NUCLEOTIDE SEQUENCE [LARGE SCALE GENOMIC DNA]</scope>
</reference>
<feature type="compositionally biased region" description="Low complexity" evidence="1">
    <location>
        <begin position="70"/>
        <end position="83"/>
    </location>
</feature>
<evidence type="ECO:0000313" key="2">
    <source>
        <dbReference type="EMBL" id="CAK0813315.1"/>
    </source>
</evidence>
<dbReference type="Proteomes" id="UP001189429">
    <property type="component" value="Unassembled WGS sequence"/>
</dbReference>
<feature type="non-terminal residue" evidence="2">
    <location>
        <position position="154"/>
    </location>
</feature>